<keyword evidence="1" id="KW-0812">Transmembrane</keyword>
<dbReference type="RefSeq" id="WP_236457287.1">
    <property type="nucleotide sequence ID" value="NZ_CBCSGE010000048.1"/>
</dbReference>
<sequence length="141" mass="16754">MENRKIYFIDVVYYNCYSFYRRYEKDLNEFSGQALTVACLSLNGIAALISIQYFFNLLLFENKWYTLFISLPILLFIVIRYNKHINIVEIEDALRSKEQYKIKRLNFIAGIYIIISLFGSIILAIILGELNNPPPFWETWN</sequence>
<feature type="transmembrane region" description="Helical" evidence="1">
    <location>
        <begin position="35"/>
        <end position="58"/>
    </location>
</feature>
<comment type="caution">
    <text evidence="2">The sequence shown here is derived from an EMBL/GenBank/DDBJ whole genome shotgun (WGS) entry which is preliminary data.</text>
</comment>
<protein>
    <submittedName>
        <fullName evidence="2">Uncharacterized protein</fullName>
    </submittedName>
</protein>
<feature type="transmembrane region" description="Helical" evidence="1">
    <location>
        <begin position="105"/>
        <end position="127"/>
    </location>
</feature>
<proteinExistence type="predicted"/>
<name>A0ABV5GP40_9FLAO</name>
<evidence type="ECO:0000256" key="1">
    <source>
        <dbReference type="SAM" id="Phobius"/>
    </source>
</evidence>
<dbReference type="Proteomes" id="UP001589607">
    <property type="component" value="Unassembled WGS sequence"/>
</dbReference>
<feature type="transmembrane region" description="Helical" evidence="1">
    <location>
        <begin position="64"/>
        <end position="81"/>
    </location>
</feature>
<organism evidence="2 3">
    <name type="scientific">Flavobacterium jumunjinense</name>
    <dbReference type="NCBI Taxonomy" id="998845"/>
    <lineage>
        <taxon>Bacteria</taxon>
        <taxon>Pseudomonadati</taxon>
        <taxon>Bacteroidota</taxon>
        <taxon>Flavobacteriia</taxon>
        <taxon>Flavobacteriales</taxon>
        <taxon>Flavobacteriaceae</taxon>
        <taxon>Flavobacterium</taxon>
    </lineage>
</organism>
<dbReference type="EMBL" id="JBHMEY010000035">
    <property type="protein sequence ID" value="MFB9097121.1"/>
    <property type="molecule type" value="Genomic_DNA"/>
</dbReference>
<evidence type="ECO:0000313" key="3">
    <source>
        <dbReference type="Proteomes" id="UP001589607"/>
    </source>
</evidence>
<evidence type="ECO:0000313" key="2">
    <source>
        <dbReference type="EMBL" id="MFB9097121.1"/>
    </source>
</evidence>
<keyword evidence="1" id="KW-1133">Transmembrane helix</keyword>
<keyword evidence="1" id="KW-0472">Membrane</keyword>
<accession>A0ABV5GP40</accession>
<keyword evidence="3" id="KW-1185">Reference proteome</keyword>
<reference evidence="2 3" key="1">
    <citation type="submission" date="2024-09" db="EMBL/GenBank/DDBJ databases">
        <authorList>
            <person name="Sun Q."/>
            <person name="Mori K."/>
        </authorList>
    </citation>
    <scope>NUCLEOTIDE SEQUENCE [LARGE SCALE GENOMIC DNA]</scope>
    <source>
        <strain evidence="2 3">CECT 7955</strain>
    </source>
</reference>
<gene>
    <name evidence="2" type="ORF">ACFFVF_11375</name>
</gene>